<evidence type="ECO:0000256" key="11">
    <source>
        <dbReference type="SAM" id="MobiDB-lite"/>
    </source>
</evidence>
<dbReference type="PANTHER" id="PTHR13445">
    <property type="entry name" value="TUMOR SUPPRESSING SUBTRANSFERABLE CANDIDATE 4 TSSC4"/>
    <property type="match status" value="1"/>
</dbReference>
<keyword evidence="4" id="KW-0963">Cytoplasm</keyword>
<organism evidence="12 13">
    <name type="scientific">Trichechus manatus latirostris</name>
    <name type="common">Florida manatee</name>
    <dbReference type="NCBI Taxonomy" id="127582"/>
    <lineage>
        <taxon>Eukaryota</taxon>
        <taxon>Metazoa</taxon>
        <taxon>Chordata</taxon>
        <taxon>Craniata</taxon>
        <taxon>Vertebrata</taxon>
        <taxon>Euteleostomi</taxon>
        <taxon>Mammalia</taxon>
        <taxon>Eutheria</taxon>
        <taxon>Afrotheria</taxon>
        <taxon>Sirenia</taxon>
        <taxon>Trichechidae</taxon>
        <taxon>Trichechus</taxon>
    </lineage>
</organism>
<comment type="similarity">
    <text evidence="3">Belongs to the TSSC4 family.</text>
</comment>
<proteinExistence type="inferred from homology"/>
<dbReference type="PANTHER" id="PTHR13445:SF3">
    <property type="entry name" value="U5 SMALL NUCLEAR RIBONUCLEOPROTEIN TSSC4"/>
    <property type="match status" value="1"/>
</dbReference>
<reference evidence="13" key="1">
    <citation type="submission" date="2025-08" db="UniProtKB">
        <authorList>
            <consortium name="RefSeq"/>
        </authorList>
    </citation>
    <scope>IDENTIFICATION</scope>
</reference>
<dbReference type="STRING" id="127582.A0A2Y9EA96"/>
<evidence type="ECO:0000256" key="2">
    <source>
        <dbReference type="ARBA" id="ARBA00004496"/>
    </source>
</evidence>
<dbReference type="OrthoDB" id="1906282at2759"/>
<evidence type="ECO:0000256" key="5">
    <source>
        <dbReference type="ARBA" id="ARBA00022664"/>
    </source>
</evidence>
<dbReference type="KEGG" id="tmu:101358452"/>
<dbReference type="CTD" id="10078"/>
<dbReference type="AlphaFoldDB" id="A0A2Y9EA96"/>
<protein>
    <recommendedName>
        <fullName evidence="9">U5 small nuclear ribonucleoprotein TSSC4</fullName>
    </recommendedName>
</protein>
<accession>A0A2Y9EA96</accession>
<evidence type="ECO:0000256" key="9">
    <source>
        <dbReference type="ARBA" id="ARBA00035304"/>
    </source>
</evidence>
<keyword evidence="12" id="KW-1185">Reference proteome</keyword>
<feature type="compositionally biased region" description="Low complexity" evidence="11">
    <location>
        <begin position="24"/>
        <end position="41"/>
    </location>
</feature>
<comment type="function">
    <text evidence="10">Protein associated with the U5 snRNP, during its maturation and its post-splicing recycling and which is required for spliceosomal tri-snRNP complex assembly in the nucleus. Has a molecular sequestering activity and transiently hinders SNRNP200 binding sites for constitutive splicing factors that intervene later during the assembly of the spliceosome and splicing. Together with its molecular sequestering activity, may also function as a molecular adapter and placeholder, coordinating the assembly of the U5 snRNP and its association with the U4/U6 di-snRNP.</text>
</comment>
<dbReference type="GO" id="GO:0006397">
    <property type="term" value="P:mRNA processing"/>
    <property type="evidence" value="ECO:0007669"/>
    <property type="project" value="UniProtKB-KW"/>
</dbReference>
<keyword evidence="7" id="KW-0508">mRNA splicing</keyword>
<evidence type="ECO:0000313" key="12">
    <source>
        <dbReference type="Proteomes" id="UP000248480"/>
    </source>
</evidence>
<dbReference type="GeneID" id="101358452"/>
<dbReference type="Pfam" id="PF15264">
    <property type="entry name" value="TSSC4"/>
    <property type="match status" value="1"/>
</dbReference>
<name>A0A2Y9EA96_TRIMA</name>
<dbReference type="GO" id="GO:0008380">
    <property type="term" value="P:RNA splicing"/>
    <property type="evidence" value="ECO:0007669"/>
    <property type="project" value="UniProtKB-KW"/>
</dbReference>
<dbReference type="InParanoid" id="A0A2Y9EA96"/>
<gene>
    <name evidence="13" type="primary">TSSC4</name>
</gene>
<dbReference type="Proteomes" id="UP000248480">
    <property type="component" value="Unplaced"/>
</dbReference>
<dbReference type="RefSeq" id="XP_004389491.1">
    <property type="nucleotide sequence ID" value="XM_004389434.2"/>
</dbReference>
<evidence type="ECO:0000256" key="3">
    <source>
        <dbReference type="ARBA" id="ARBA00010362"/>
    </source>
</evidence>
<evidence type="ECO:0000256" key="8">
    <source>
        <dbReference type="ARBA" id="ARBA00023242"/>
    </source>
</evidence>
<keyword evidence="5" id="KW-0507">mRNA processing</keyword>
<evidence type="ECO:0000256" key="1">
    <source>
        <dbReference type="ARBA" id="ARBA00004123"/>
    </source>
</evidence>
<evidence type="ECO:0000256" key="10">
    <source>
        <dbReference type="ARBA" id="ARBA00045970"/>
    </source>
</evidence>
<feature type="region of interest" description="Disordered" evidence="11">
    <location>
        <begin position="1"/>
        <end position="80"/>
    </location>
</feature>
<keyword evidence="6" id="KW-0747">Spliceosome</keyword>
<dbReference type="GO" id="GO:0005681">
    <property type="term" value="C:spliceosomal complex"/>
    <property type="evidence" value="ECO:0007669"/>
    <property type="project" value="UniProtKB-KW"/>
</dbReference>
<evidence type="ECO:0000313" key="13">
    <source>
        <dbReference type="RefSeq" id="XP_004389491.1"/>
    </source>
</evidence>
<feature type="region of interest" description="Disordered" evidence="11">
    <location>
        <begin position="183"/>
        <end position="304"/>
    </location>
</feature>
<feature type="region of interest" description="Disordered" evidence="11">
    <location>
        <begin position="105"/>
        <end position="139"/>
    </location>
</feature>
<dbReference type="FunCoup" id="A0A2Y9EA96">
    <property type="interactions" value="1944"/>
</dbReference>
<keyword evidence="8" id="KW-0539">Nucleus</keyword>
<evidence type="ECO:0000256" key="6">
    <source>
        <dbReference type="ARBA" id="ARBA00022728"/>
    </source>
</evidence>
<dbReference type="GO" id="GO:0005737">
    <property type="term" value="C:cytoplasm"/>
    <property type="evidence" value="ECO:0007669"/>
    <property type="project" value="UniProtKB-SubCell"/>
</dbReference>
<evidence type="ECO:0000256" key="4">
    <source>
        <dbReference type="ARBA" id="ARBA00022490"/>
    </source>
</evidence>
<keyword evidence="13" id="KW-0687">Ribonucleoprotein</keyword>
<evidence type="ECO:0000256" key="7">
    <source>
        <dbReference type="ARBA" id="ARBA00023187"/>
    </source>
</evidence>
<dbReference type="InterPro" id="IPR029338">
    <property type="entry name" value="TSSC4"/>
</dbReference>
<comment type="subcellular location">
    <subcellularLocation>
        <location evidence="2">Cytoplasm</location>
    </subcellularLocation>
    <subcellularLocation>
        <location evidence="1">Nucleus</location>
    </subcellularLocation>
</comment>
<sequence>MAQAGVGEAEGEAERGTESDTLPSDMVSLSDSDTDLSLPGSAEVEALSPEGLRGEAEGDSGPDEPPSPPAGLPGATVQPFHLKGMSSTFSKRSHDIFDCLEGVAHTSRGDSGGFKQPLSPPDQSPMEGPGRAIWSPVPPRVPSVPDYVTHPERWTKYSLEDVAEGSEQSNRAAALAFLGSRSPAASPDYAPSFNQDPSSHGEGRILFSKPARASEARPGRNRVLRKAGVPGAAEDTVKLAHLAASPETEESGPRGGLQEVGRPGGPSSGGPAPVETVGFRGSRKRSRDHFRSKDGSPEGPGGEA</sequence>